<dbReference type="eggNOG" id="COG0625">
    <property type="taxonomic scope" value="Bacteria"/>
</dbReference>
<reference evidence="2 3" key="1">
    <citation type="journal article" date="2013" name="ISME J.">
        <title>Comparative genomics of pathogenic lineages of Vibrio nigripulchritudo identifies virulence-associated traits.</title>
        <authorList>
            <person name="Goudenege D."/>
            <person name="Labreuche Y."/>
            <person name="Krin E."/>
            <person name="Ansquer D."/>
            <person name="Mangenot S."/>
            <person name="Calteau A."/>
            <person name="Medigue C."/>
            <person name="Mazel D."/>
            <person name="Polz M.F."/>
            <person name="Le Roux F."/>
        </authorList>
    </citation>
    <scope>NUCLEOTIDE SEQUENCE [LARGE SCALE GENOMIC DNA]</scope>
    <source>
        <strain evidence="3">SnF1</strain>
    </source>
</reference>
<dbReference type="Gene3D" id="1.20.1050.10">
    <property type="match status" value="1"/>
</dbReference>
<dbReference type="InterPro" id="IPR004045">
    <property type="entry name" value="Glutathione_S-Trfase_N"/>
</dbReference>
<dbReference type="AlphaFoldDB" id="U4KCX3"/>
<dbReference type="CDD" id="cd03194">
    <property type="entry name" value="GST_C_3"/>
    <property type="match status" value="1"/>
</dbReference>
<keyword evidence="3" id="KW-1185">Reference proteome</keyword>
<dbReference type="KEGG" id="vni:VIBNI_B1079"/>
<dbReference type="OrthoDB" id="9799538at2"/>
<feature type="domain" description="GST N-terminal" evidence="1">
    <location>
        <begin position="1"/>
        <end position="81"/>
    </location>
</feature>
<name>U4KCX3_9VIBR</name>
<dbReference type="PROSITE" id="PS50404">
    <property type="entry name" value="GST_NTER"/>
    <property type="match status" value="1"/>
</dbReference>
<dbReference type="InterPro" id="IPR036282">
    <property type="entry name" value="Glutathione-S-Trfase_C_sf"/>
</dbReference>
<dbReference type="InterPro" id="IPR040079">
    <property type="entry name" value="Glutathione_S-Trfase"/>
</dbReference>
<accession>U4KCX3</accession>
<dbReference type="SFLD" id="SFLDS00019">
    <property type="entry name" value="Glutathione_Transferase_(cytos"/>
    <property type="match status" value="1"/>
</dbReference>
<organism evidence="2 3">
    <name type="scientific">Vibrio nigripulchritudo</name>
    <dbReference type="NCBI Taxonomy" id="28173"/>
    <lineage>
        <taxon>Bacteria</taxon>
        <taxon>Pseudomonadati</taxon>
        <taxon>Pseudomonadota</taxon>
        <taxon>Gammaproteobacteria</taxon>
        <taxon>Vibrionales</taxon>
        <taxon>Vibrionaceae</taxon>
        <taxon>Vibrio</taxon>
    </lineage>
</organism>
<dbReference type="STRING" id="28173.VIBNI_B1079"/>
<dbReference type="Proteomes" id="UP000016895">
    <property type="component" value="Chromosome 2"/>
</dbReference>
<sequence length="217" mass="24523">MLLILGNKNYSTWSLRGWLMLEKSAVNYDEKIISLVGSGFYKEVQEYTPALKVPALVDGDVQVWDSLAICEYINDAYMSGQAWPTDAKERAKARSLAAEMHSGFHAIRSEMPMNIRAIRKVELSEQAKLEIARIEQIWSEQSNEFKNKGGWLFGSWSIADVMFAPIALRFKTYQIEIGAEAQRYADHVLSCSAIQKWVNEALLEEEVVPQGEAGLEV</sequence>
<dbReference type="PATRIC" id="fig|1260221.3.peg.4699"/>
<dbReference type="PANTHER" id="PTHR42673">
    <property type="entry name" value="MALEYLACETOACETATE ISOMERASE"/>
    <property type="match status" value="1"/>
</dbReference>
<dbReference type="GO" id="GO:0004364">
    <property type="term" value="F:glutathione transferase activity"/>
    <property type="evidence" value="ECO:0007669"/>
    <property type="project" value="TreeGrafter"/>
</dbReference>
<dbReference type="Gene3D" id="3.40.30.10">
    <property type="entry name" value="Glutaredoxin"/>
    <property type="match status" value="1"/>
</dbReference>
<dbReference type="GO" id="GO:0006749">
    <property type="term" value="P:glutathione metabolic process"/>
    <property type="evidence" value="ECO:0007669"/>
    <property type="project" value="TreeGrafter"/>
</dbReference>
<dbReference type="InterPro" id="IPR036249">
    <property type="entry name" value="Thioredoxin-like_sf"/>
</dbReference>
<dbReference type="GO" id="GO:0016034">
    <property type="term" value="F:maleylacetoacetate isomerase activity"/>
    <property type="evidence" value="ECO:0007669"/>
    <property type="project" value="TreeGrafter"/>
</dbReference>
<evidence type="ECO:0000259" key="1">
    <source>
        <dbReference type="PROSITE" id="PS50404"/>
    </source>
</evidence>
<dbReference type="PANTHER" id="PTHR42673:SF4">
    <property type="entry name" value="MALEYLACETOACETATE ISOMERASE"/>
    <property type="match status" value="1"/>
</dbReference>
<dbReference type="SUPFAM" id="SSF52833">
    <property type="entry name" value="Thioredoxin-like"/>
    <property type="match status" value="1"/>
</dbReference>
<dbReference type="CDD" id="cd03043">
    <property type="entry name" value="GST_N_1"/>
    <property type="match status" value="1"/>
</dbReference>
<keyword evidence="2" id="KW-0808">Transferase</keyword>
<dbReference type="Pfam" id="PF13409">
    <property type="entry name" value="GST_N_2"/>
    <property type="match status" value="1"/>
</dbReference>
<dbReference type="GO" id="GO:0006559">
    <property type="term" value="P:L-phenylalanine catabolic process"/>
    <property type="evidence" value="ECO:0007669"/>
    <property type="project" value="TreeGrafter"/>
</dbReference>
<gene>
    <name evidence="2" type="ORF">VIBNI_B1079</name>
</gene>
<dbReference type="RefSeq" id="WP_022561392.1">
    <property type="nucleotide sequence ID" value="NC_022543.1"/>
</dbReference>
<evidence type="ECO:0000313" key="3">
    <source>
        <dbReference type="Proteomes" id="UP000016895"/>
    </source>
</evidence>
<dbReference type="EMBL" id="FO203527">
    <property type="protein sequence ID" value="CCO60851.1"/>
    <property type="molecule type" value="Genomic_DNA"/>
</dbReference>
<proteinExistence type="predicted"/>
<protein>
    <submittedName>
        <fullName evidence="2">Putative Glutathione S-transferase</fullName>
    </submittedName>
</protein>
<evidence type="ECO:0000313" key="2">
    <source>
        <dbReference type="EMBL" id="CCO60851.1"/>
    </source>
</evidence>
<dbReference type="SUPFAM" id="SSF47616">
    <property type="entry name" value="GST C-terminal domain-like"/>
    <property type="match status" value="1"/>
</dbReference>